<keyword evidence="2" id="KW-1185">Reference proteome</keyword>
<dbReference type="OrthoDB" id="4259138at2759"/>
<proteinExistence type="predicted"/>
<dbReference type="AlphaFoldDB" id="A0A3E2GWV1"/>
<reference evidence="1 2" key="1">
    <citation type="submission" date="2018-05" db="EMBL/GenBank/DDBJ databases">
        <title>Draft genome sequence of Scytalidium lignicola DSM 105466, a ubiquitous saprotrophic fungus.</title>
        <authorList>
            <person name="Buettner E."/>
            <person name="Gebauer A.M."/>
            <person name="Hofrichter M."/>
            <person name="Liers C."/>
            <person name="Kellner H."/>
        </authorList>
    </citation>
    <scope>NUCLEOTIDE SEQUENCE [LARGE SCALE GENOMIC DNA]</scope>
    <source>
        <strain evidence="1 2">DSM 105466</strain>
    </source>
</reference>
<organism evidence="1 2">
    <name type="scientific">Scytalidium lignicola</name>
    <name type="common">Hyphomycete</name>
    <dbReference type="NCBI Taxonomy" id="5539"/>
    <lineage>
        <taxon>Eukaryota</taxon>
        <taxon>Fungi</taxon>
        <taxon>Dikarya</taxon>
        <taxon>Ascomycota</taxon>
        <taxon>Pezizomycotina</taxon>
        <taxon>Leotiomycetes</taxon>
        <taxon>Leotiomycetes incertae sedis</taxon>
        <taxon>Scytalidium</taxon>
    </lineage>
</organism>
<evidence type="ECO:0000313" key="1">
    <source>
        <dbReference type="EMBL" id="RFU25497.1"/>
    </source>
</evidence>
<sequence length="259" mass="28477">MRISIQFQVHPKLPQIAVLVLTLSLAYITNALTFMTTGTAPPLPAKPYLFCDSTWLHGADWLDEAFDANGDPLVVERGGKEVELAIAQEYLLLNGQGDFAFNNKFVRAFIKQSQASIPAWAPKFDSKSGNLGLTVTGETPSWMILCPVSFSSQYTPGLGVNPTPNSAITTVVPRSSTLLHELIHLTNPQGQTEDYSYDLVEIVETSQAEDHNNLVLNSQNPETYMYFLIAVWYHTKAGSWNSGSGQSDVNFATALAKYQ</sequence>
<dbReference type="SUPFAM" id="SSF55486">
    <property type="entry name" value="Metalloproteases ('zincins'), catalytic domain"/>
    <property type="match status" value="1"/>
</dbReference>
<dbReference type="GO" id="GO:0008237">
    <property type="term" value="F:metallopeptidase activity"/>
    <property type="evidence" value="ECO:0007669"/>
    <property type="project" value="InterPro"/>
</dbReference>
<comment type="caution">
    <text evidence="1">The sequence shown here is derived from an EMBL/GenBank/DDBJ whole genome shotgun (WGS) entry which is preliminary data.</text>
</comment>
<protein>
    <recommendedName>
        <fullName evidence="3">Lysine-specific metallo-endopeptidase domain-containing protein</fullName>
    </recommendedName>
</protein>
<dbReference type="EMBL" id="NCSJ02000329">
    <property type="protein sequence ID" value="RFU25497.1"/>
    <property type="molecule type" value="Genomic_DNA"/>
</dbReference>
<dbReference type="InterPro" id="IPR024079">
    <property type="entry name" value="MetalloPept_cat_dom_sf"/>
</dbReference>
<feature type="non-terminal residue" evidence="1">
    <location>
        <position position="259"/>
    </location>
</feature>
<dbReference type="Proteomes" id="UP000258309">
    <property type="component" value="Unassembled WGS sequence"/>
</dbReference>
<evidence type="ECO:0008006" key="3">
    <source>
        <dbReference type="Google" id="ProtNLM"/>
    </source>
</evidence>
<feature type="non-terminal residue" evidence="1">
    <location>
        <position position="1"/>
    </location>
</feature>
<accession>A0A3E2GWV1</accession>
<gene>
    <name evidence="1" type="ORF">B7463_g10849</name>
</gene>
<name>A0A3E2GWV1_SCYLI</name>
<dbReference type="Gene3D" id="3.40.390.10">
    <property type="entry name" value="Collagenase (Catalytic Domain)"/>
    <property type="match status" value="1"/>
</dbReference>
<evidence type="ECO:0000313" key="2">
    <source>
        <dbReference type="Proteomes" id="UP000258309"/>
    </source>
</evidence>